<dbReference type="GeneID" id="17321638"/>
<dbReference type="KEGG" id="ccp:CHC_T00002788001"/>
<organism evidence="5 6">
    <name type="scientific">Chondrus crispus</name>
    <name type="common">Carrageen Irish moss</name>
    <name type="synonym">Polymorpha crispa</name>
    <dbReference type="NCBI Taxonomy" id="2769"/>
    <lineage>
        <taxon>Eukaryota</taxon>
        <taxon>Rhodophyta</taxon>
        <taxon>Florideophyceae</taxon>
        <taxon>Rhodymeniophycidae</taxon>
        <taxon>Gigartinales</taxon>
        <taxon>Gigartinaceae</taxon>
        <taxon>Chondrus</taxon>
    </lineage>
</organism>
<proteinExistence type="inferred from homology"/>
<dbReference type="RefSeq" id="XP_005713923.1">
    <property type="nucleotide sequence ID" value="XM_005713866.1"/>
</dbReference>
<keyword evidence="1" id="KW-0677">Repeat</keyword>
<dbReference type="PhylomeDB" id="R7Q7U9"/>
<dbReference type="InterPro" id="IPR021133">
    <property type="entry name" value="HEAT_type_2"/>
</dbReference>
<dbReference type="InterPro" id="IPR051023">
    <property type="entry name" value="PP2A_Regulatory_Subunit_A"/>
</dbReference>
<dbReference type="GO" id="GO:0005634">
    <property type="term" value="C:nucleus"/>
    <property type="evidence" value="ECO:0007669"/>
    <property type="project" value="TreeGrafter"/>
</dbReference>
<dbReference type="Gramene" id="CDF34104">
    <property type="protein sequence ID" value="CDF34104"/>
    <property type="gene ID" value="CHC_T00002788001"/>
</dbReference>
<dbReference type="PANTHER" id="PTHR10648:SF4">
    <property type="entry name" value="PROTEIN PHOSPHATASE 2 (FORMERLY 2A), REGULATORY SUBUNIT A, BETA ISOFORM-RELATED"/>
    <property type="match status" value="1"/>
</dbReference>
<dbReference type="PANTHER" id="PTHR10648">
    <property type="entry name" value="SERINE/THREONINE-PROTEIN PHOSPHATASE PP2A 65 KDA REGULATORY SUBUNIT"/>
    <property type="match status" value="1"/>
</dbReference>
<dbReference type="InterPro" id="IPR054573">
    <property type="entry name" value="PP2A/SF3B1-like_HEAT"/>
</dbReference>
<dbReference type="GO" id="GO:0005829">
    <property type="term" value="C:cytosol"/>
    <property type="evidence" value="ECO:0007669"/>
    <property type="project" value="TreeGrafter"/>
</dbReference>
<evidence type="ECO:0000313" key="5">
    <source>
        <dbReference type="EMBL" id="CDF34104.1"/>
    </source>
</evidence>
<dbReference type="GO" id="GO:0019888">
    <property type="term" value="F:protein phosphatase regulator activity"/>
    <property type="evidence" value="ECO:0007669"/>
    <property type="project" value="TreeGrafter"/>
</dbReference>
<dbReference type="GO" id="GO:0000159">
    <property type="term" value="C:protein phosphatase type 2A complex"/>
    <property type="evidence" value="ECO:0007669"/>
    <property type="project" value="TreeGrafter"/>
</dbReference>
<name>R7Q7U9_CHOCR</name>
<reference evidence="6" key="1">
    <citation type="journal article" date="2013" name="Proc. Natl. Acad. Sci. U.S.A.">
        <title>Genome structure and metabolic features in the red seaweed Chondrus crispus shed light on evolution of the Archaeplastida.</title>
        <authorList>
            <person name="Collen J."/>
            <person name="Porcel B."/>
            <person name="Carre W."/>
            <person name="Ball S.G."/>
            <person name="Chaparro C."/>
            <person name="Tonon T."/>
            <person name="Barbeyron T."/>
            <person name="Michel G."/>
            <person name="Noel B."/>
            <person name="Valentin K."/>
            <person name="Elias M."/>
            <person name="Artiguenave F."/>
            <person name="Arun A."/>
            <person name="Aury J.M."/>
            <person name="Barbosa-Neto J.F."/>
            <person name="Bothwell J.H."/>
            <person name="Bouget F.Y."/>
            <person name="Brillet L."/>
            <person name="Cabello-Hurtado F."/>
            <person name="Capella-Gutierrez S."/>
            <person name="Charrier B."/>
            <person name="Cladiere L."/>
            <person name="Cock J.M."/>
            <person name="Coelho S.M."/>
            <person name="Colleoni C."/>
            <person name="Czjzek M."/>
            <person name="Da Silva C."/>
            <person name="Delage L."/>
            <person name="Denoeud F."/>
            <person name="Deschamps P."/>
            <person name="Dittami S.M."/>
            <person name="Gabaldon T."/>
            <person name="Gachon C.M."/>
            <person name="Groisillier A."/>
            <person name="Herve C."/>
            <person name="Jabbari K."/>
            <person name="Katinka M."/>
            <person name="Kloareg B."/>
            <person name="Kowalczyk N."/>
            <person name="Labadie K."/>
            <person name="Leblanc C."/>
            <person name="Lopez P.J."/>
            <person name="McLachlan D.H."/>
            <person name="Meslet-Cladiere L."/>
            <person name="Moustafa A."/>
            <person name="Nehr Z."/>
            <person name="Nyvall Collen P."/>
            <person name="Panaud O."/>
            <person name="Partensky F."/>
            <person name="Poulain J."/>
            <person name="Rensing S.A."/>
            <person name="Rousvoal S."/>
            <person name="Samson G."/>
            <person name="Symeonidi A."/>
            <person name="Weissenbach J."/>
            <person name="Zambounis A."/>
            <person name="Wincker P."/>
            <person name="Boyen C."/>
        </authorList>
    </citation>
    <scope>NUCLEOTIDE SEQUENCE [LARGE SCALE GENOMIC DNA]</scope>
    <source>
        <strain evidence="6">cv. Stackhouse</strain>
    </source>
</reference>
<dbReference type="AlphaFoldDB" id="R7Q7U9"/>
<dbReference type="Proteomes" id="UP000012073">
    <property type="component" value="Unassembled WGS sequence"/>
</dbReference>
<feature type="repeat" description="HEAT" evidence="3">
    <location>
        <begin position="405"/>
        <end position="435"/>
    </location>
</feature>
<evidence type="ECO:0000256" key="2">
    <source>
        <dbReference type="ARBA" id="ARBA00038332"/>
    </source>
</evidence>
<evidence type="ECO:0000256" key="3">
    <source>
        <dbReference type="PROSITE-ProRule" id="PRU00103"/>
    </source>
</evidence>
<sequence length="714" mass="78670">MKDIVAPYALLRHPVSLSTLDVPAPSLCTLSALSRFPCVPSHLSRSHFLPLPFPHLPALRNPVRLSLCLHSPFPHLQQLVTSSEVRIPPSPLGPHPRLQPFAMTSISQDEDLDAALYPIAVLLDELKNEDLELRLNATRRIKTIAEALGPERTRGELLPFLADSIDDEDEILLALATEFGDFIEEVGGSPHAYVLVEPLETLATVEETLVREKAVESLHALSATIADLSDTDSRTLHVDHMFPLLQRLASGDWFTSRVSACSLLPDIYRRIPADEVNARTEVLNLFKSLAEDETPMVRRTAAVEIGRVAQSLNNLDPTSIRNALVPVFADLVEDDQDSVRIVAVQNAATFAGVVMKQKTGDGANRVIELVLGFTTDKSWRVRYVAADELNALCDALGSEPTKKDLLPAFVKLLTDSEPEVRTAAANKVTAVAQRIIELLPSEIVPVVEEMVSDASQHVRSALASNIMGLAPNLATSEAVNTLVDVVMALLKDEVPEVRLNVISRLEKVSFIMSSEKLSRELLPAVVDLAEDKNWRVRLATMHHIPLLASQLGRDFFEENAKLGDLCISWLGDCVYSVREAAIANLKAVTEVFGIGWAKDHIVPQVLGMYDMSNNYLLRVTSLHAIGVLAEVVGSETVEELFLPIITERAYRDPVPNVRFCSAKTLNLVIPYVRQDVRESKIRPCLLSLVDVNEKDKDVNYFAQQALQKLGTCPS</sequence>
<dbReference type="STRING" id="2769.R7Q7U9"/>
<comment type="similarity">
    <text evidence="2">Belongs to the phosphatase 2A regulatory subunit A family.</text>
</comment>
<dbReference type="Gene3D" id="1.25.10.10">
    <property type="entry name" value="Leucine-rich Repeat Variant"/>
    <property type="match status" value="1"/>
</dbReference>
<feature type="repeat" description="HEAT" evidence="3">
    <location>
        <begin position="443"/>
        <end position="481"/>
    </location>
</feature>
<dbReference type="Pfam" id="PF22646">
    <property type="entry name" value="PPP2R1A-like_HEAT"/>
    <property type="match status" value="1"/>
</dbReference>
<feature type="repeat" description="HEAT" evidence="3">
    <location>
        <begin position="282"/>
        <end position="319"/>
    </location>
</feature>
<feature type="repeat" description="HEAT" evidence="3">
    <location>
        <begin position="482"/>
        <end position="520"/>
    </location>
</feature>
<dbReference type="EMBL" id="HG001673">
    <property type="protein sequence ID" value="CDF34104.1"/>
    <property type="molecule type" value="Genomic_DNA"/>
</dbReference>
<evidence type="ECO:0000256" key="1">
    <source>
        <dbReference type="ARBA" id="ARBA00022737"/>
    </source>
</evidence>
<dbReference type="PROSITE" id="PS50077">
    <property type="entry name" value="HEAT_REPEAT"/>
    <property type="match status" value="10"/>
</dbReference>
<dbReference type="OMA" id="NRVEAMQ"/>
<feature type="repeat" description="HEAT" evidence="3">
    <location>
        <begin position="521"/>
        <end position="559"/>
    </location>
</feature>
<evidence type="ECO:0000313" key="6">
    <source>
        <dbReference type="Proteomes" id="UP000012073"/>
    </source>
</evidence>
<feature type="domain" description="Phosphatase PP2A regulatory subunit A/Splicing factor 3B subunit 1-like HEAT repeat" evidence="4">
    <location>
        <begin position="401"/>
        <end position="473"/>
    </location>
</feature>
<evidence type="ECO:0000259" key="4">
    <source>
        <dbReference type="Pfam" id="PF22646"/>
    </source>
</evidence>
<feature type="repeat" description="HEAT" evidence="3">
    <location>
        <begin position="601"/>
        <end position="640"/>
    </location>
</feature>
<protein>
    <recommendedName>
        <fullName evidence="4">Phosphatase PP2A regulatory subunit A/Splicing factor 3B subunit 1-like HEAT repeat domain-containing protein</fullName>
    </recommendedName>
</protein>
<accession>R7Q7U9</accession>
<feature type="repeat" description="HEAT" evidence="3">
    <location>
        <begin position="118"/>
        <end position="156"/>
    </location>
</feature>
<gene>
    <name evidence="5" type="ORF">CHC_T00002788001</name>
</gene>
<feature type="repeat" description="HEAT" evidence="3">
    <location>
        <begin position="366"/>
        <end position="404"/>
    </location>
</feature>
<keyword evidence="6" id="KW-1185">Reference proteome</keyword>
<feature type="repeat" description="HEAT" evidence="3">
    <location>
        <begin position="324"/>
        <end position="361"/>
    </location>
</feature>
<dbReference type="InterPro" id="IPR011989">
    <property type="entry name" value="ARM-like"/>
</dbReference>
<dbReference type="SUPFAM" id="SSF48371">
    <property type="entry name" value="ARM repeat"/>
    <property type="match status" value="1"/>
</dbReference>
<feature type="repeat" description="HEAT" evidence="3">
    <location>
        <begin position="641"/>
        <end position="680"/>
    </location>
</feature>
<dbReference type="OrthoDB" id="340346at2759"/>
<dbReference type="InterPro" id="IPR016024">
    <property type="entry name" value="ARM-type_fold"/>
</dbReference>